<proteinExistence type="predicted"/>
<dbReference type="InterPro" id="IPR011250">
    <property type="entry name" value="OMP/PagP_B-barrel"/>
</dbReference>
<dbReference type="RefSeq" id="WP_013094512.1">
    <property type="nucleotide sequence ID" value="NC_014120.1"/>
</dbReference>
<dbReference type="InterPro" id="IPR005618">
    <property type="entry name" value="OMPW"/>
</dbReference>
<dbReference type="PANTHER" id="PTHR36920:SF1">
    <property type="entry name" value="OUTER MEMBRANE PROTEIN W"/>
    <property type="match status" value="1"/>
</dbReference>
<dbReference type="GO" id="GO:0055085">
    <property type="term" value="P:transmembrane transport"/>
    <property type="evidence" value="ECO:0007669"/>
    <property type="project" value="TreeGrafter"/>
</dbReference>
<protein>
    <submittedName>
        <fullName evidence="2">OmpW family protein</fullName>
    </submittedName>
</protein>
<dbReference type="eggNOG" id="COG3047">
    <property type="taxonomic scope" value="Bacteria"/>
</dbReference>
<sequence length="212" mass="22483">MTKQLRNVAAALLLMSPLGPHAANAADSAVVGNYAGDWLVRLRAISIEPQVRRTDTLSALDVGVRNALVPEVDFTYMVRDSIGVELILGTSRHHLTSNLGELGGVNVLPPTLLLQYHFNHAGRVRPYVGAGLNYTLFYNNGMQAGGVPVSIKNHSVGPALQVGIDVQASKSLFVNADIKKIWVKTDASLGGSSIGTLHVDPLVIGIGVGVKF</sequence>
<organism evidence="2 3">
    <name type="scientific">Paraburkholderia atlantica</name>
    <dbReference type="NCBI Taxonomy" id="2654982"/>
    <lineage>
        <taxon>Bacteria</taxon>
        <taxon>Pseudomonadati</taxon>
        <taxon>Pseudomonadota</taxon>
        <taxon>Betaproteobacteria</taxon>
        <taxon>Burkholderiales</taxon>
        <taxon>Burkholderiaceae</taxon>
        <taxon>Paraburkholderia</taxon>
    </lineage>
</organism>
<accession>D5WN51</accession>
<reference evidence="3" key="1">
    <citation type="submission" date="2010-04" db="EMBL/GenBank/DDBJ databases">
        <title>Complete sequence of plasmid 1 of Burkholderia sp. CCGE1002.</title>
        <authorList>
            <consortium name="US DOE Joint Genome Institute"/>
            <person name="Lucas S."/>
            <person name="Copeland A."/>
            <person name="Lapidus A."/>
            <person name="Cheng J.-F."/>
            <person name="Bruce D."/>
            <person name="Goodwin L."/>
            <person name="Pitluck S."/>
            <person name="Chertkov O."/>
            <person name="Detter J.C."/>
            <person name="Han C."/>
            <person name="Tapia R."/>
            <person name="Land M."/>
            <person name="Hauser L."/>
            <person name="Kyrpides N."/>
            <person name="Ovchinnikova G."/>
            <person name="Martinez-Romero E."/>
            <person name="Hernandez M.A.R."/>
            <person name="Tiedje J.M."/>
            <person name="Woyke T."/>
        </authorList>
    </citation>
    <scope>NUCLEOTIDE SEQUENCE [LARGE SCALE GENOMIC DNA]</scope>
    <source>
        <strain evidence="3">CCGE1002</strain>
        <plasmid evidence="3">pBC201</plasmid>
    </source>
</reference>
<dbReference type="HOGENOM" id="CLU_042505_0_1_4"/>
<dbReference type="AlphaFoldDB" id="D5WN51"/>
<dbReference type="Gene3D" id="2.40.160.20">
    <property type="match status" value="1"/>
</dbReference>
<comment type="subcellular location">
    <subcellularLocation>
        <location evidence="1">Cell outer membrane</location>
    </subcellularLocation>
</comment>
<gene>
    <name evidence="2" type="ordered locus">BC1002_6932</name>
</gene>
<evidence type="ECO:0000256" key="1">
    <source>
        <dbReference type="ARBA" id="ARBA00004442"/>
    </source>
</evidence>
<geneLocation type="plasmid" evidence="2 3">
    <name>pBC201</name>
</geneLocation>
<name>D5WN51_PARAM</name>
<evidence type="ECO:0000313" key="3">
    <source>
        <dbReference type="Proteomes" id="UP000002190"/>
    </source>
</evidence>
<dbReference type="SUPFAM" id="SSF56925">
    <property type="entry name" value="OMPA-like"/>
    <property type="match status" value="1"/>
</dbReference>
<dbReference type="KEGG" id="bge:BC1002_6932"/>
<evidence type="ECO:0000313" key="2">
    <source>
        <dbReference type="EMBL" id="ADG20730.1"/>
    </source>
</evidence>
<keyword evidence="2" id="KW-0614">Plasmid</keyword>
<dbReference type="Pfam" id="PF03922">
    <property type="entry name" value="OmpW"/>
    <property type="match status" value="1"/>
</dbReference>
<dbReference type="PANTHER" id="PTHR36920">
    <property type="match status" value="1"/>
</dbReference>
<dbReference type="GeneID" id="301097943"/>
<dbReference type="GO" id="GO:0009279">
    <property type="term" value="C:cell outer membrane"/>
    <property type="evidence" value="ECO:0007669"/>
    <property type="project" value="UniProtKB-SubCell"/>
</dbReference>
<dbReference type="EMBL" id="CP002016">
    <property type="protein sequence ID" value="ADG20730.1"/>
    <property type="molecule type" value="Genomic_DNA"/>
</dbReference>
<reference evidence="2 3" key="2">
    <citation type="journal article" date="2012" name="J. Bacteriol.">
        <title>Genome Sequences of Burkholderia sp. Strains CCGE1002 and H160, Isolated from Legume Nodules in Mexico and Brazil.</title>
        <authorList>
            <person name="Ormeno-Orrillo E."/>
            <person name="Rogel M.A."/>
            <person name="Chueire L.M."/>
            <person name="Tiedje J.M."/>
            <person name="Martinez-Romero E."/>
            <person name="Hungria M."/>
        </authorList>
    </citation>
    <scope>NUCLEOTIDE SEQUENCE [LARGE SCALE GENOMIC DNA]</scope>
    <source>
        <strain evidence="2 3">CCGE1002</strain>
        <plasmid evidence="3">pBC201</plasmid>
    </source>
</reference>
<dbReference type="Proteomes" id="UP000002190">
    <property type="component" value="Plasmid pBC201"/>
</dbReference>